<dbReference type="Pfam" id="PF00563">
    <property type="entry name" value="EAL"/>
    <property type="match status" value="1"/>
</dbReference>
<organism evidence="3 4">
    <name type="scientific">Halobacillus salinus</name>
    <dbReference type="NCBI Taxonomy" id="192814"/>
    <lineage>
        <taxon>Bacteria</taxon>
        <taxon>Bacillati</taxon>
        <taxon>Bacillota</taxon>
        <taxon>Bacilli</taxon>
        <taxon>Bacillales</taxon>
        <taxon>Bacillaceae</taxon>
        <taxon>Halobacillus</taxon>
    </lineage>
</organism>
<evidence type="ECO:0000313" key="4">
    <source>
        <dbReference type="Proteomes" id="UP000297982"/>
    </source>
</evidence>
<comment type="caution">
    <text evidence="3">The sequence shown here is derived from an EMBL/GenBank/DDBJ whole genome shotgun (WGS) entry which is preliminary data.</text>
</comment>
<dbReference type="SUPFAM" id="SSF141868">
    <property type="entry name" value="EAL domain-like"/>
    <property type="match status" value="1"/>
</dbReference>
<dbReference type="InterPro" id="IPR035919">
    <property type="entry name" value="EAL_sf"/>
</dbReference>
<proteinExistence type="predicted"/>
<dbReference type="PROSITE" id="PS51833">
    <property type="entry name" value="HDOD"/>
    <property type="match status" value="1"/>
</dbReference>
<accession>A0A4Z0GZ81</accession>
<evidence type="ECO:0000259" key="2">
    <source>
        <dbReference type="PROSITE" id="PS51833"/>
    </source>
</evidence>
<dbReference type="InterPro" id="IPR001633">
    <property type="entry name" value="EAL_dom"/>
</dbReference>
<dbReference type="PIRSF" id="PIRSF003180">
    <property type="entry name" value="DiGMPpdiest_YuxH"/>
    <property type="match status" value="1"/>
</dbReference>
<protein>
    <submittedName>
        <fullName evidence="3">EAL domain-containing protein</fullName>
    </submittedName>
</protein>
<dbReference type="AlphaFoldDB" id="A0A4Z0GZ81"/>
<dbReference type="InterPro" id="IPR014408">
    <property type="entry name" value="dGMP_Pdiesterase_EAL/HD-GYP"/>
</dbReference>
<dbReference type="Gene3D" id="3.20.20.450">
    <property type="entry name" value="EAL domain"/>
    <property type="match status" value="1"/>
</dbReference>
<sequence>MEVFVARQPILKKNDEVYGYELLYRNSLENHFVPMDGNQATSEVLRNTFLTIGLDRMSQNKPCFINFTEQLLLDKVPEYFSPHQLIVEILEDVSISRELTAVCRGLKEKGYKIALDDVVNLRGDDYTELIRYIDILKVDIFAASEEERIEMVQIAKRLGITLLAEKVETREDYERCKQEGFDLFQGFYFSKPVVITGTDIPFFHSTYFQMIRELSLPTEEIDIEKVTEIIGQDIALTYKLLRLINTTTKQGSVPIQSIRQAVMLLGTESLKKWLYVLSIEEAAPSIGQTPQLVTKTSLVRAKMSEQVAVRLQCPGRADGYFLAGFMSLIDVITKRPMSEIANSLPLDTEIQKALNNENNLYRNILDVVIAMEQADFEYLEQELTSFDLPLNEIFEIYGQSIAWTDQLYQEHFTS</sequence>
<feature type="domain" description="EAL" evidence="1">
    <location>
        <begin position="1"/>
        <end position="206"/>
    </location>
</feature>
<dbReference type="InterPro" id="IPR013976">
    <property type="entry name" value="HDOD"/>
</dbReference>
<gene>
    <name evidence="3" type="ORF">E4663_11125</name>
</gene>
<dbReference type="Pfam" id="PF08668">
    <property type="entry name" value="HDOD"/>
    <property type="match status" value="1"/>
</dbReference>
<evidence type="ECO:0000259" key="1">
    <source>
        <dbReference type="PROSITE" id="PS50883"/>
    </source>
</evidence>
<evidence type="ECO:0000313" key="3">
    <source>
        <dbReference type="EMBL" id="TGB02705.1"/>
    </source>
</evidence>
<dbReference type="InterPro" id="IPR052340">
    <property type="entry name" value="RNase_Y/CdgJ"/>
</dbReference>
<dbReference type="SUPFAM" id="SSF109604">
    <property type="entry name" value="HD-domain/PDEase-like"/>
    <property type="match status" value="1"/>
</dbReference>
<feature type="domain" description="HDOD" evidence="2">
    <location>
        <begin position="200"/>
        <end position="392"/>
    </location>
</feature>
<dbReference type="RefSeq" id="WP_135327668.1">
    <property type="nucleotide sequence ID" value="NZ_SRJC01000002.1"/>
</dbReference>
<keyword evidence="4" id="KW-1185">Reference proteome</keyword>
<dbReference type="PANTHER" id="PTHR33525">
    <property type="match status" value="1"/>
</dbReference>
<dbReference type="Gene3D" id="1.10.3210.10">
    <property type="entry name" value="Hypothetical protein af1432"/>
    <property type="match status" value="1"/>
</dbReference>
<dbReference type="PROSITE" id="PS50883">
    <property type="entry name" value="EAL"/>
    <property type="match status" value="1"/>
</dbReference>
<dbReference type="Proteomes" id="UP000297982">
    <property type="component" value="Unassembled WGS sequence"/>
</dbReference>
<dbReference type="STRING" id="192814.GCA_900166575_02962"/>
<reference evidence="3 4" key="1">
    <citation type="journal article" date="2003" name="Int. J. Syst. Evol. Microbiol.">
        <title>Halobacillus salinus sp. nov., isolated from a salt lake on the coast of the East Sea in Korea.</title>
        <authorList>
            <person name="Yoon J.H."/>
            <person name="Kang K.H."/>
            <person name="Park Y.H."/>
        </authorList>
    </citation>
    <scope>NUCLEOTIDE SEQUENCE [LARGE SCALE GENOMIC DNA]</scope>
    <source>
        <strain evidence="3 4">HSL-3</strain>
    </source>
</reference>
<dbReference type="CDD" id="cd01948">
    <property type="entry name" value="EAL"/>
    <property type="match status" value="1"/>
</dbReference>
<dbReference type="SMART" id="SM00052">
    <property type="entry name" value="EAL"/>
    <property type="match status" value="1"/>
</dbReference>
<dbReference type="EMBL" id="SRJC01000002">
    <property type="protein sequence ID" value="TGB02705.1"/>
    <property type="molecule type" value="Genomic_DNA"/>
</dbReference>
<name>A0A4Z0GZ81_9BACI</name>
<dbReference type="PANTHER" id="PTHR33525:SF4">
    <property type="entry name" value="CYCLIC DI-GMP PHOSPHODIESTERASE CDGJ"/>
    <property type="match status" value="1"/>
</dbReference>